<evidence type="ECO:0000256" key="1">
    <source>
        <dbReference type="ARBA" id="ARBA00022723"/>
    </source>
</evidence>
<dbReference type="PANTHER" id="PTHR11347">
    <property type="entry name" value="CYCLIC NUCLEOTIDE PHOSPHODIESTERASE"/>
    <property type="match status" value="1"/>
</dbReference>
<feature type="region of interest" description="Disordered" evidence="3">
    <location>
        <begin position="154"/>
        <end position="185"/>
    </location>
</feature>
<dbReference type="EMBL" id="JAHRIO010010248">
    <property type="protein sequence ID" value="MEQ2161034.1"/>
    <property type="molecule type" value="Genomic_DNA"/>
</dbReference>
<dbReference type="InterPro" id="IPR002073">
    <property type="entry name" value="PDEase_catalytic_dom"/>
</dbReference>
<proteinExistence type="predicted"/>
<dbReference type="Pfam" id="PF00233">
    <property type="entry name" value="PDEase_I"/>
    <property type="match status" value="1"/>
</dbReference>
<evidence type="ECO:0000313" key="5">
    <source>
        <dbReference type="EMBL" id="MEQ2161034.1"/>
    </source>
</evidence>
<protein>
    <recommendedName>
        <fullName evidence="4">PDEase domain-containing protein</fullName>
    </recommendedName>
</protein>
<evidence type="ECO:0000259" key="4">
    <source>
        <dbReference type="PROSITE" id="PS51845"/>
    </source>
</evidence>
<feature type="compositionally biased region" description="Gly residues" evidence="3">
    <location>
        <begin position="172"/>
        <end position="184"/>
    </location>
</feature>
<reference evidence="5 6" key="1">
    <citation type="submission" date="2021-06" db="EMBL/GenBank/DDBJ databases">
        <authorList>
            <person name="Palmer J.M."/>
        </authorList>
    </citation>
    <scope>NUCLEOTIDE SEQUENCE [LARGE SCALE GENOMIC DNA]</scope>
    <source>
        <strain evidence="5 6">GA_2019</strain>
        <tissue evidence="5">Muscle</tissue>
    </source>
</reference>
<accession>A0ABV0MPJ7</accession>
<dbReference type="SMART" id="SM00471">
    <property type="entry name" value="HDc"/>
    <property type="match status" value="1"/>
</dbReference>
<dbReference type="PRINTS" id="PR00387">
    <property type="entry name" value="PDIESTERASE1"/>
</dbReference>
<organism evidence="5 6">
    <name type="scientific">Goodea atripinnis</name>
    <dbReference type="NCBI Taxonomy" id="208336"/>
    <lineage>
        <taxon>Eukaryota</taxon>
        <taxon>Metazoa</taxon>
        <taxon>Chordata</taxon>
        <taxon>Craniata</taxon>
        <taxon>Vertebrata</taxon>
        <taxon>Euteleostomi</taxon>
        <taxon>Actinopterygii</taxon>
        <taxon>Neopterygii</taxon>
        <taxon>Teleostei</taxon>
        <taxon>Neoteleostei</taxon>
        <taxon>Acanthomorphata</taxon>
        <taxon>Ovalentaria</taxon>
        <taxon>Atherinomorphae</taxon>
        <taxon>Cyprinodontiformes</taxon>
        <taxon>Goodeidae</taxon>
        <taxon>Goodea</taxon>
    </lineage>
</organism>
<dbReference type="InterPro" id="IPR036971">
    <property type="entry name" value="PDEase_catalytic_dom_sf"/>
</dbReference>
<gene>
    <name evidence="5" type="ORF">GOODEAATRI_005509</name>
</gene>
<keyword evidence="2" id="KW-0378">Hydrolase</keyword>
<dbReference type="SUPFAM" id="SSF109604">
    <property type="entry name" value="HD-domain/PDEase-like"/>
    <property type="match status" value="1"/>
</dbReference>
<sequence length="261" mass="29190">ERDLLKTFKIPADTFVAYMMTLEDHYHADVAYHNSLHAADVAQSTHILLSTPALDAVFTDLEILAAIFAAAIHDVDHPGVSNQFLINTNSELALMYNDESVLENHHLAVGFKLLQEDNCNIFQNLTKKQRQSLRKMVIDMDILDTLEDNRNWYQSMIPQSPSPPFYDQGTHGHSGGTGGQGGGEKFQFDLTLEEEELDGMEKDGEGEDEKGEEEIEVEDSLPNSRPPPPDYLDSQAEEEDTMIEPMTAIEIVTHEASPTET</sequence>
<feature type="non-terminal residue" evidence="5">
    <location>
        <position position="1"/>
    </location>
</feature>
<feature type="region of interest" description="Disordered" evidence="3">
    <location>
        <begin position="197"/>
        <end position="239"/>
    </location>
</feature>
<dbReference type="InterPro" id="IPR023088">
    <property type="entry name" value="PDEase"/>
</dbReference>
<evidence type="ECO:0000256" key="3">
    <source>
        <dbReference type="SAM" id="MobiDB-lite"/>
    </source>
</evidence>
<dbReference type="Proteomes" id="UP001476798">
    <property type="component" value="Unassembled WGS sequence"/>
</dbReference>
<name>A0ABV0MPJ7_9TELE</name>
<comment type="caution">
    <text evidence="5">The sequence shown here is derived from an EMBL/GenBank/DDBJ whole genome shotgun (WGS) entry which is preliminary data.</text>
</comment>
<keyword evidence="6" id="KW-1185">Reference proteome</keyword>
<dbReference type="PROSITE" id="PS51845">
    <property type="entry name" value="PDEASE_I_2"/>
    <property type="match status" value="1"/>
</dbReference>
<feature type="compositionally biased region" description="Acidic residues" evidence="3">
    <location>
        <begin position="197"/>
        <end position="219"/>
    </location>
</feature>
<dbReference type="CDD" id="cd00077">
    <property type="entry name" value="HDc"/>
    <property type="match status" value="1"/>
</dbReference>
<dbReference type="InterPro" id="IPR003607">
    <property type="entry name" value="HD/PDEase_dom"/>
</dbReference>
<evidence type="ECO:0000313" key="6">
    <source>
        <dbReference type="Proteomes" id="UP001476798"/>
    </source>
</evidence>
<dbReference type="Gene3D" id="1.10.1300.10">
    <property type="entry name" value="3'5'-cyclic nucleotide phosphodiesterase, catalytic domain"/>
    <property type="match status" value="1"/>
</dbReference>
<feature type="domain" description="PDEase" evidence="4">
    <location>
        <begin position="1"/>
        <end position="261"/>
    </location>
</feature>
<dbReference type="PROSITE" id="PS00126">
    <property type="entry name" value="PDEASE_I_1"/>
    <property type="match status" value="1"/>
</dbReference>
<dbReference type="InterPro" id="IPR023174">
    <property type="entry name" value="PDEase_CS"/>
</dbReference>
<keyword evidence="1" id="KW-0479">Metal-binding</keyword>
<evidence type="ECO:0000256" key="2">
    <source>
        <dbReference type="ARBA" id="ARBA00022801"/>
    </source>
</evidence>